<accession>A0A1B8GBA8</accession>
<dbReference type="Proteomes" id="UP000091956">
    <property type="component" value="Unassembled WGS sequence"/>
</dbReference>
<evidence type="ECO:0000313" key="1">
    <source>
        <dbReference type="EMBL" id="OBT93125.1"/>
    </source>
</evidence>
<sequence length="77" mass="8502">MKRKSEDDEENVQDPKGEALSCMSKKAKAILAAGPLVPPHYPLIEWSTNVSRSDNPVTDFLFEFIPVEKSQNNPGSA</sequence>
<reference evidence="1 2" key="1">
    <citation type="submission" date="2016-03" db="EMBL/GenBank/DDBJ databases">
        <title>Comparative genomics of Pseudogymnoascus destructans, the fungus causing white-nose syndrome of bats.</title>
        <authorList>
            <person name="Palmer J.M."/>
            <person name="Drees K.P."/>
            <person name="Foster J.T."/>
            <person name="Lindner D.L."/>
        </authorList>
    </citation>
    <scope>NUCLEOTIDE SEQUENCE [LARGE SCALE GENOMIC DNA]</scope>
    <source>
        <strain evidence="1 2">UAMH 10579</strain>
    </source>
</reference>
<name>A0A1B8GBA8_9PEZI</name>
<dbReference type="AlphaFoldDB" id="A0A1B8GBA8"/>
<protein>
    <submittedName>
        <fullName evidence="1">Uncharacterized protein</fullName>
    </submittedName>
</protein>
<dbReference type="EMBL" id="KV460257">
    <property type="protein sequence ID" value="OBT93125.1"/>
    <property type="molecule type" value="Genomic_DNA"/>
</dbReference>
<gene>
    <name evidence="1" type="ORF">VE01_09216</name>
</gene>
<dbReference type="RefSeq" id="XP_018126858.1">
    <property type="nucleotide sequence ID" value="XM_018278631.1"/>
</dbReference>
<dbReference type="GeneID" id="28842602"/>
<evidence type="ECO:0000313" key="2">
    <source>
        <dbReference type="Proteomes" id="UP000091956"/>
    </source>
</evidence>
<keyword evidence="2" id="KW-1185">Reference proteome</keyword>
<reference evidence="2" key="2">
    <citation type="journal article" date="2018" name="Nat. Commun.">
        <title>Extreme sensitivity to ultraviolet light in the fungal pathogen causing white-nose syndrome of bats.</title>
        <authorList>
            <person name="Palmer J.M."/>
            <person name="Drees K.P."/>
            <person name="Foster J.T."/>
            <person name="Lindner D.L."/>
        </authorList>
    </citation>
    <scope>NUCLEOTIDE SEQUENCE [LARGE SCALE GENOMIC DNA]</scope>
    <source>
        <strain evidence="2">UAMH 10579</strain>
    </source>
</reference>
<proteinExistence type="predicted"/>
<organism evidence="1 2">
    <name type="scientific">Pseudogymnoascus verrucosus</name>
    <dbReference type="NCBI Taxonomy" id="342668"/>
    <lineage>
        <taxon>Eukaryota</taxon>
        <taxon>Fungi</taxon>
        <taxon>Dikarya</taxon>
        <taxon>Ascomycota</taxon>
        <taxon>Pezizomycotina</taxon>
        <taxon>Leotiomycetes</taxon>
        <taxon>Thelebolales</taxon>
        <taxon>Thelebolaceae</taxon>
        <taxon>Pseudogymnoascus</taxon>
    </lineage>
</organism>